<protein>
    <submittedName>
        <fullName evidence="1">Uncharacterized protein</fullName>
    </submittedName>
</protein>
<sequence length="544" mass="60593">MPPAINAPSILTFLKRSKLPSHLQQLHSLLIKKGLSQDHYILSHFLSHPHFPLSFSFDFFLSIPNPSTVLFNSLLTSVSPLFWVSSFSAFSHMRAMGFSPDEFTFPVLIKCCAKELRAREAKGLHGLAVRSGWGVYVFVGTSFVDFYGRVGKIASARKVFDEMPMRNVVTWTAMVVGYLAADDLGEARWTFSRMPVRNVKSWNAMIQGLVAAGELRGARELFDEMPYRDVVSFTTMIDGYAKVGDLVSARALFDRTPVRDVVAWSAMISGFARVGQANEAVRLFVEMVRCGVRVDDFAVVGLMSACAQMGCSELAKRMDSYMSENAGLINLKEPHVVAALIDMNAKSGNIERAVELFNGNPRRDMVCHCSLIQGLSMHGRGTEAVQLFNRMLQEGILPDKAAFTVILTACSRTALVDDGWHYFQLMKDKYSIVPTPDHYACMVDLLSRSGRLRAAYELLEKMPVEAHTTAWGALLGGCRLHGETELAETVSQRLFEIEPRNAGNYVLMSNIYAAADRWVDVSHLRAQMNERGIRKVPGYSRLSS</sequence>
<comment type="caution">
    <text evidence="1">The sequence shown here is derived from an EMBL/GenBank/DDBJ whole genome shotgun (WGS) entry which is preliminary data.</text>
</comment>
<keyword evidence="2" id="KW-1185">Reference proteome</keyword>
<reference evidence="2" key="1">
    <citation type="journal article" date="2023" name="Front. Plant Sci.">
        <title>Chromosomal-level genome assembly of Melastoma candidum provides insights into trichome evolution.</title>
        <authorList>
            <person name="Zhong Y."/>
            <person name="Wu W."/>
            <person name="Sun C."/>
            <person name="Zou P."/>
            <person name="Liu Y."/>
            <person name="Dai S."/>
            <person name="Zhou R."/>
        </authorList>
    </citation>
    <scope>NUCLEOTIDE SEQUENCE [LARGE SCALE GENOMIC DNA]</scope>
</reference>
<proteinExistence type="predicted"/>
<evidence type="ECO:0000313" key="2">
    <source>
        <dbReference type="Proteomes" id="UP001057402"/>
    </source>
</evidence>
<accession>A0ACB9LGY6</accession>
<dbReference type="EMBL" id="CM042890">
    <property type="protein sequence ID" value="KAI4310584.1"/>
    <property type="molecule type" value="Genomic_DNA"/>
</dbReference>
<organism evidence="1 2">
    <name type="scientific">Melastoma candidum</name>
    <dbReference type="NCBI Taxonomy" id="119954"/>
    <lineage>
        <taxon>Eukaryota</taxon>
        <taxon>Viridiplantae</taxon>
        <taxon>Streptophyta</taxon>
        <taxon>Embryophyta</taxon>
        <taxon>Tracheophyta</taxon>
        <taxon>Spermatophyta</taxon>
        <taxon>Magnoliopsida</taxon>
        <taxon>eudicotyledons</taxon>
        <taxon>Gunneridae</taxon>
        <taxon>Pentapetalae</taxon>
        <taxon>rosids</taxon>
        <taxon>malvids</taxon>
        <taxon>Myrtales</taxon>
        <taxon>Melastomataceae</taxon>
        <taxon>Melastomatoideae</taxon>
        <taxon>Melastomateae</taxon>
        <taxon>Melastoma</taxon>
    </lineage>
</organism>
<name>A0ACB9LGY6_9MYRT</name>
<dbReference type="Proteomes" id="UP001057402">
    <property type="component" value="Chromosome 11"/>
</dbReference>
<gene>
    <name evidence="1" type="ORF">MLD38_035553</name>
</gene>
<evidence type="ECO:0000313" key="1">
    <source>
        <dbReference type="EMBL" id="KAI4310584.1"/>
    </source>
</evidence>